<dbReference type="RefSeq" id="WP_058370894.1">
    <property type="nucleotide sequence ID" value="NZ_LNTB01000001.1"/>
</dbReference>
<proteinExistence type="predicted"/>
<dbReference type="PROSITE" id="PS50056">
    <property type="entry name" value="TYR_PHOSPHATASE_2"/>
    <property type="match status" value="1"/>
</dbReference>
<dbReference type="AlphaFoldDB" id="A0A0V8RVY2"/>
<reference evidence="4 5" key="1">
    <citation type="submission" date="2015-11" db="EMBL/GenBank/DDBJ databases">
        <title>Genome sequence of Pyrodictium occultum PL-19, a marine hyperthermophilic archaeon isolated from Volcano, Italy.</title>
        <authorList>
            <person name="Utturkar S."/>
            <person name="Huber H."/>
            <person name="Leptihn S."/>
            <person name="Brown S."/>
            <person name="Stetter K.O."/>
            <person name="Podar M."/>
        </authorList>
    </citation>
    <scope>NUCLEOTIDE SEQUENCE [LARGE SCALE GENOMIC DNA]</scope>
    <source>
        <strain evidence="4 5">PL-19</strain>
    </source>
</reference>
<dbReference type="GO" id="GO:0004721">
    <property type="term" value="F:phosphoprotein phosphatase activity"/>
    <property type="evidence" value="ECO:0007669"/>
    <property type="project" value="UniProtKB-KW"/>
</dbReference>
<dbReference type="SMART" id="SM00195">
    <property type="entry name" value="DSPc"/>
    <property type="match status" value="1"/>
</dbReference>
<dbReference type="OrthoDB" id="117569at2157"/>
<evidence type="ECO:0000259" key="3">
    <source>
        <dbReference type="PROSITE" id="PS50056"/>
    </source>
</evidence>
<dbReference type="EMBL" id="LNTB01000001">
    <property type="protein sequence ID" value="KSW12214.1"/>
    <property type="molecule type" value="Genomic_DNA"/>
</dbReference>
<sequence length="278" mass="30215">MTLVRPSRVFSVDEYVAFSSMPGPWDLPYISKSFDVVIAAVEKHELAYDPRELRVERFIHLPVPDYMGPSLWQLYYAAKTATKMAEEGKRVLIHCMGGRGRSATLAAGYLVYRYGFSARRAIMTVRRIRPGAVESAWQRGVLRAFEAALTVGEERLEPFYGDGVAGDLLRLAGQAAEAITASGLGSMGLALEVVEAALAAGRAGAGSGRAATLVGKLLSVLDSSKAFAEIDIVEDEEGYTLYLRCTSYTEFCDLLAEDVRTALSGLLKAALHVEVSYE</sequence>
<evidence type="ECO:0000256" key="1">
    <source>
        <dbReference type="ARBA" id="ARBA00022801"/>
    </source>
</evidence>
<dbReference type="InterPro" id="IPR016130">
    <property type="entry name" value="Tyr_Pase_AS"/>
</dbReference>
<keyword evidence="2" id="KW-0904">Protein phosphatase</keyword>
<keyword evidence="1" id="KW-0378">Hydrolase</keyword>
<name>A0A0V8RVY2_PYROC</name>
<evidence type="ECO:0000256" key="2">
    <source>
        <dbReference type="ARBA" id="ARBA00022912"/>
    </source>
</evidence>
<gene>
    <name evidence="4" type="ORF">CF15_05510</name>
</gene>
<dbReference type="PANTHER" id="PTHR23339">
    <property type="entry name" value="TYROSINE SPECIFIC PROTEIN PHOSPHATASE AND DUAL SPECIFICITY PROTEIN PHOSPHATASE"/>
    <property type="match status" value="1"/>
</dbReference>
<dbReference type="InterPro" id="IPR020422">
    <property type="entry name" value="TYR_PHOSPHATASE_DUAL_dom"/>
</dbReference>
<dbReference type="PROSITE" id="PS00383">
    <property type="entry name" value="TYR_PHOSPHATASE_1"/>
    <property type="match status" value="1"/>
</dbReference>
<evidence type="ECO:0000313" key="5">
    <source>
        <dbReference type="Proteomes" id="UP000053352"/>
    </source>
</evidence>
<dbReference type="Proteomes" id="UP000053352">
    <property type="component" value="Unassembled WGS sequence"/>
</dbReference>
<evidence type="ECO:0000313" key="4">
    <source>
        <dbReference type="EMBL" id="KSW12214.1"/>
    </source>
</evidence>
<comment type="caution">
    <text evidence="4">The sequence shown here is derived from an EMBL/GenBank/DDBJ whole genome shotgun (WGS) entry which is preliminary data.</text>
</comment>
<dbReference type="InterPro" id="IPR000387">
    <property type="entry name" value="Tyr_Pase_dom"/>
</dbReference>
<dbReference type="InterPro" id="IPR050561">
    <property type="entry name" value="PTP"/>
</dbReference>
<dbReference type="STRING" id="2309.CF15_05510"/>
<accession>A0A0V8RVY2</accession>
<keyword evidence="5" id="KW-1185">Reference proteome</keyword>
<feature type="domain" description="Tyrosine specific protein phosphatases" evidence="3">
    <location>
        <begin position="72"/>
        <end position="140"/>
    </location>
</feature>
<dbReference type="Gene3D" id="3.90.190.10">
    <property type="entry name" value="Protein tyrosine phosphatase superfamily"/>
    <property type="match status" value="1"/>
</dbReference>
<dbReference type="SUPFAM" id="SSF52799">
    <property type="entry name" value="(Phosphotyrosine protein) phosphatases II"/>
    <property type="match status" value="1"/>
</dbReference>
<dbReference type="Pfam" id="PF00782">
    <property type="entry name" value="DSPc"/>
    <property type="match status" value="1"/>
</dbReference>
<dbReference type="InterPro" id="IPR000340">
    <property type="entry name" value="Dual-sp_phosphatase_cat-dom"/>
</dbReference>
<protein>
    <recommendedName>
        <fullName evidence="3">Tyrosine specific protein phosphatases domain-containing protein</fullName>
    </recommendedName>
</protein>
<dbReference type="FunFam" id="3.90.190.10:FF:000157">
    <property type="entry name" value="Protein-tyrosine phosphatase"/>
    <property type="match status" value="1"/>
</dbReference>
<dbReference type="InterPro" id="IPR029021">
    <property type="entry name" value="Prot-tyrosine_phosphatase-like"/>
</dbReference>
<organism evidence="4 5">
    <name type="scientific">Pyrodictium occultum</name>
    <dbReference type="NCBI Taxonomy" id="2309"/>
    <lineage>
        <taxon>Archaea</taxon>
        <taxon>Thermoproteota</taxon>
        <taxon>Thermoprotei</taxon>
        <taxon>Desulfurococcales</taxon>
        <taxon>Pyrodictiaceae</taxon>
        <taxon>Pyrodictium</taxon>
    </lineage>
</organism>